<feature type="chain" id="PRO_5046489074" evidence="1">
    <location>
        <begin position="23"/>
        <end position="165"/>
    </location>
</feature>
<protein>
    <submittedName>
        <fullName evidence="2">SH3 domain-containing protein</fullName>
    </submittedName>
</protein>
<accession>A0ABZ2TIV0</accession>
<dbReference type="Gene3D" id="2.30.30.40">
    <property type="entry name" value="SH3 Domains"/>
    <property type="match status" value="2"/>
</dbReference>
<keyword evidence="1" id="KW-0732">Signal</keyword>
<evidence type="ECO:0000256" key="1">
    <source>
        <dbReference type="SAM" id="SignalP"/>
    </source>
</evidence>
<reference evidence="2 3" key="1">
    <citation type="submission" date="2024-02" db="EMBL/GenBank/DDBJ databases">
        <title>Roseovarius strain W115 nov., isolated from a marine algae.</title>
        <authorList>
            <person name="Lee M.W."/>
            <person name="Lee J.K."/>
            <person name="Kim J.M."/>
            <person name="Choi D.G."/>
            <person name="Baek J.H."/>
            <person name="Bayburt H."/>
            <person name="Jung J.J."/>
            <person name="Han D.M."/>
            <person name="Jeon C.O."/>
        </authorList>
    </citation>
    <scope>NUCLEOTIDE SEQUENCE [LARGE SCALE GENOMIC DNA]</scope>
    <source>
        <strain evidence="2 3">W115</strain>
    </source>
</reference>
<organism evidence="2 3">
    <name type="scientific">Roseovarius rhodophyticola</name>
    <dbReference type="NCBI Taxonomy" id="3080827"/>
    <lineage>
        <taxon>Bacteria</taxon>
        <taxon>Pseudomonadati</taxon>
        <taxon>Pseudomonadota</taxon>
        <taxon>Alphaproteobacteria</taxon>
        <taxon>Rhodobacterales</taxon>
        <taxon>Roseobacteraceae</taxon>
        <taxon>Roseovarius</taxon>
    </lineage>
</organism>
<dbReference type="InterPro" id="IPR010466">
    <property type="entry name" value="DUF1058"/>
</dbReference>
<gene>
    <name evidence="2" type="ORF">RZS32_003975</name>
</gene>
<name>A0ABZ2TIV0_9RHOB</name>
<feature type="signal peptide" evidence="1">
    <location>
        <begin position="1"/>
        <end position="22"/>
    </location>
</feature>
<keyword evidence="3" id="KW-1185">Reference proteome</keyword>
<evidence type="ECO:0000313" key="3">
    <source>
        <dbReference type="Proteomes" id="UP001281305"/>
    </source>
</evidence>
<proteinExistence type="predicted"/>
<dbReference type="Pfam" id="PF06347">
    <property type="entry name" value="SH3_4"/>
    <property type="match status" value="2"/>
</dbReference>
<dbReference type="RefSeq" id="WP_317055735.1">
    <property type="nucleotide sequence ID" value="NZ_CP146606.1"/>
</dbReference>
<dbReference type="EMBL" id="CP146606">
    <property type="protein sequence ID" value="WYK19050.1"/>
    <property type="molecule type" value="Genomic_DNA"/>
</dbReference>
<dbReference type="Proteomes" id="UP001281305">
    <property type="component" value="Chromosome"/>
</dbReference>
<evidence type="ECO:0000313" key="2">
    <source>
        <dbReference type="EMBL" id="WYK19050.1"/>
    </source>
</evidence>
<sequence length="165" mass="18569">MNFKLIVVAAGFLLTTSLSAFAQERGPETNLPLPRFVSMKASEGNARRGPSLTHRIDWVFKVKDQPLEITAEHGHWRRVRDREGAGGWIHYSLLSGARTALVEKDMLDMRAKPDETAMVVAHLERGVVAHIDECHLEWCRLKTGGYRGWVAKSHIWGVEASEVLE</sequence>